<protein>
    <recommendedName>
        <fullName evidence="4">DUF4398 domain-containing protein</fullName>
    </recommendedName>
</protein>
<dbReference type="EMBL" id="BMQL01000021">
    <property type="protein sequence ID" value="GGR18212.1"/>
    <property type="molecule type" value="Genomic_DNA"/>
</dbReference>
<keyword evidence="1" id="KW-0732">Signal</keyword>
<keyword evidence="3" id="KW-1185">Reference proteome</keyword>
<organism evidence="2 3">
    <name type="scientific">Deinococcus ruber</name>
    <dbReference type="NCBI Taxonomy" id="1848197"/>
    <lineage>
        <taxon>Bacteria</taxon>
        <taxon>Thermotogati</taxon>
        <taxon>Deinococcota</taxon>
        <taxon>Deinococci</taxon>
        <taxon>Deinococcales</taxon>
        <taxon>Deinococcaceae</taxon>
        <taxon>Deinococcus</taxon>
    </lineage>
</organism>
<reference evidence="2" key="2">
    <citation type="submission" date="2020-09" db="EMBL/GenBank/DDBJ databases">
        <authorList>
            <person name="Sun Q."/>
            <person name="Ohkuma M."/>
        </authorList>
    </citation>
    <scope>NUCLEOTIDE SEQUENCE</scope>
    <source>
        <strain evidence="2">JCM 31311</strain>
    </source>
</reference>
<evidence type="ECO:0000313" key="3">
    <source>
        <dbReference type="Proteomes" id="UP000603865"/>
    </source>
</evidence>
<dbReference type="Proteomes" id="UP000603865">
    <property type="component" value="Unassembled WGS sequence"/>
</dbReference>
<reference evidence="2" key="1">
    <citation type="journal article" date="2014" name="Int. J. Syst. Evol. Microbiol.">
        <title>Complete genome sequence of Corynebacterium casei LMG S-19264T (=DSM 44701T), isolated from a smear-ripened cheese.</title>
        <authorList>
            <consortium name="US DOE Joint Genome Institute (JGI-PGF)"/>
            <person name="Walter F."/>
            <person name="Albersmeier A."/>
            <person name="Kalinowski J."/>
            <person name="Ruckert C."/>
        </authorList>
    </citation>
    <scope>NUCLEOTIDE SEQUENCE</scope>
    <source>
        <strain evidence="2">JCM 31311</strain>
    </source>
</reference>
<dbReference type="SUPFAM" id="SSF48452">
    <property type="entry name" value="TPR-like"/>
    <property type="match status" value="1"/>
</dbReference>
<feature type="signal peptide" evidence="1">
    <location>
        <begin position="1"/>
        <end position="28"/>
    </location>
</feature>
<sequence length="239" mass="25262">MLATIQDTTALLLKQAAALLAAGHPAQAAAVYVRAGDAAMSTHQLNLAEQAYQQAANAFHRANQPDDEATADEKLAAVFEQEAAMVMPAKGGVTPATPGKTVNPATVAMPATTTPTHPASPVPVARPAPSAAHPVPSAARLPAGLYTCSEFNGFLLDYGDLRIRDDGRYQGIRNGANGPVNPYIYYPATHAITWKGDLGGNFGTILQSVYRTDNATKPYIEITFQTKYQHTMSCGREGP</sequence>
<feature type="chain" id="PRO_5037401823" description="DUF4398 domain-containing protein" evidence="1">
    <location>
        <begin position="29"/>
        <end position="239"/>
    </location>
</feature>
<evidence type="ECO:0008006" key="4">
    <source>
        <dbReference type="Google" id="ProtNLM"/>
    </source>
</evidence>
<evidence type="ECO:0000313" key="2">
    <source>
        <dbReference type="EMBL" id="GGR18212.1"/>
    </source>
</evidence>
<comment type="caution">
    <text evidence="2">The sequence shown here is derived from an EMBL/GenBank/DDBJ whole genome shotgun (WGS) entry which is preliminary data.</text>
</comment>
<name>A0A918F863_9DEIO</name>
<dbReference type="InterPro" id="IPR011990">
    <property type="entry name" value="TPR-like_helical_dom_sf"/>
</dbReference>
<proteinExistence type="predicted"/>
<accession>A0A918F863</accession>
<evidence type="ECO:0000256" key="1">
    <source>
        <dbReference type="SAM" id="SignalP"/>
    </source>
</evidence>
<gene>
    <name evidence="2" type="ORF">GCM10008957_33730</name>
</gene>
<dbReference type="AlphaFoldDB" id="A0A918F863"/>